<sequence>MSIPSPSLSDSFALLSSVSSITTNHKPLTSNSVLTKADFYVPPHARSGSTYTIYFFTPHKQWLDVITFTHSPSASTSSVQTFSVISFSAGVAPASVPACLLFSCLLFFIPFSDVGQNYSHVMTIQKYLIEVKNVDAKIVSTLHTPISATSHKTLWLLNIFSESPSRVPISRSAEAREWADYLYN</sequence>
<dbReference type="Proteomes" id="UP001165160">
    <property type="component" value="Unassembled WGS sequence"/>
</dbReference>
<name>A0A9W7FE48_9STRA</name>
<organism evidence="1 2">
    <name type="scientific">Triparma verrucosa</name>
    <dbReference type="NCBI Taxonomy" id="1606542"/>
    <lineage>
        <taxon>Eukaryota</taxon>
        <taxon>Sar</taxon>
        <taxon>Stramenopiles</taxon>
        <taxon>Ochrophyta</taxon>
        <taxon>Bolidophyceae</taxon>
        <taxon>Parmales</taxon>
        <taxon>Triparmaceae</taxon>
        <taxon>Triparma</taxon>
    </lineage>
</organism>
<evidence type="ECO:0000313" key="2">
    <source>
        <dbReference type="Proteomes" id="UP001165160"/>
    </source>
</evidence>
<keyword evidence="2" id="KW-1185">Reference proteome</keyword>
<protein>
    <submittedName>
        <fullName evidence="1">Uncharacterized protein</fullName>
    </submittedName>
</protein>
<accession>A0A9W7FE48</accession>
<evidence type="ECO:0000313" key="1">
    <source>
        <dbReference type="EMBL" id="GMI10403.1"/>
    </source>
</evidence>
<dbReference type="EMBL" id="BRXX01000416">
    <property type="protein sequence ID" value="GMI10403.1"/>
    <property type="molecule type" value="Genomic_DNA"/>
</dbReference>
<comment type="caution">
    <text evidence="1">The sequence shown here is derived from an EMBL/GenBank/DDBJ whole genome shotgun (WGS) entry which is preliminary data.</text>
</comment>
<dbReference type="AlphaFoldDB" id="A0A9W7FE48"/>
<reference evidence="2" key="1">
    <citation type="journal article" date="2023" name="Commun. Biol.">
        <title>Genome analysis of Parmales, the sister group of diatoms, reveals the evolutionary specialization of diatoms from phago-mixotrophs to photoautotrophs.</title>
        <authorList>
            <person name="Ban H."/>
            <person name="Sato S."/>
            <person name="Yoshikawa S."/>
            <person name="Yamada K."/>
            <person name="Nakamura Y."/>
            <person name="Ichinomiya M."/>
            <person name="Sato N."/>
            <person name="Blanc-Mathieu R."/>
            <person name="Endo H."/>
            <person name="Kuwata A."/>
            <person name="Ogata H."/>
        </authorList>
    </citation>
    <scope>NUCLEOTIDE SEQUENCE [LARGE SCALE GENOMIC DNA]</scope>
    <source>
        <strain evidence="2">NIES 3699</strain>
    </source>
</reference>
<proteinExistence type="predicted"/>
<gene>
    <name evidence="1" type="ORF">TrVE_jg5625</name>
</gene>